<dbReference type="Proteomes" id="UP000294853">
    <property type="component" value="Chromosome"/>
</dbReference>
<dbReference type="Pfam" id="PF00501">
    <property type="entry name" value="AMP-binding"/>
    <property type="match status" value="1"/>
</dbReference>
<sequence>MPESRSAVHNACFRALDMHVVRGGADDPALVHERADGSRHTMTYAELLTEVAALGGVLRAFGVAPDDTVGIDLPETPDAVIAVLACARIGARHVEGTAPGTPVVLRCSEESGTVVAADGQELAWDVAMRAGRTDPAAVVEVLADGPGSLPAQDSQLFEPLLEGATIVLQEAGPTER</sequence>
<reference evidence="2 3" key="1">
    <citation type="submission" date="2019-03" db="EMBL/GenBank/DDBJ databases">
        <title>Three New Species of Nocardioides, Nocardioides euryhalodurans sp. nov., Nocardioides seonyuensis sp. nov. and Nocardioides eburneoflavus sp. nov. Iolated from Soil.</title>
        <authorList>
            <person name="Roh S.G."/>
            <person name="Lee C."/>
            <person name="Kim M.-K."/>
            <person name="Kim S.B."/>
        </authorList>
    </citation>
    <scope>NUCLEOTIDE SEQUENCE [LARGE SCALE GENOMIC DNA]</scope>
    <source>
        <strain evidence="2 3">MMS17-SY207-3</strain>
    </source>
</reference>
<dbReference type="PANTHER" id="PTHR43347:SF3">
    <property type="entry name" value="ACYL-COA SYNTHETASE SHORT-CHAIN FAMILY MEMBER 3, MITOCHONDRIAL"/>
    <property type="match status" value="1"/>
</dbReference>
<dbReference type="InterPro" id="IPR042099">
    <property type="entry name" value="ANL_N_sf"/>
</dbReference>
<evidence type="ECO:0000313" key="3">
    <source>
        <dbReference type="Proteomes" id="UP000294853"/>
    </source>
</evidence>
<dbReference type="AlphaFoldDB" id="A0A4P7IC53"/>
<feature type="domain" description="AMP-dependent synthetase/ligase" evidence="1">
    <location>
        <begin position="22"/>
        <end position="94"/>
    </location>
</feature>
<dbReference type="RefSeq" id="WP_135266125.1">
    <property type="nucleotide sequence ID" value="NZ_CP038436.1"/>
</dbReference>
<dbReference type="OrthoDB" id="3746879at2"/>
<dbReference type="InterPro" id="IPR000873">
    <property type="entry name" value="AMP-dep_synth/lig_dom"/>
</dbReference>
<name>A0A4P7IC53_9ACTN</name>
<dbReference type="PANTHER" id="PTHR43347">
    <property type="entry name" value="ACYL-COA SYNTHETASE"/>
    <property type="match status" value="1"/>
</dbReference>
<dbReference type="Gene3D" id="3.40.50.12780">
    <property type="entry name" value="N-terminal domain of ligase-like"/>
    <property type="match status" value="1"/>
</dbReference>
<proteinExistence type="predicted"/>
<dbReference type="KEGG" id="nsn:EXE58_00785"/>
<organism evidence="2 3">
    <name type="scientific">Nocardioides seonyuensis</name>
    <dbReference type="NCBI Taxonomy" id="2518371"/>
    <lineage>
        <taxon>Bacteria</taxon>
        <taxon>Bacillati</taxon>
        <taxon>Actinomycetota</taxon>
        <taxon>Actinomycetes</taxon>
        <taxon>Propionibacteriales</taxon>
        <taxon>Nocardioidaceae</taxon>
        <taxon>Nocardioides</taxon>
    </lineage>
</organism>
<dbReference type="EMBL" id="CP038436">
    <property type="protein sequence ID" value="QBX54150.1"/>
    <property type="molecule type" value="Genomic_DNA"/>
</dbReference>
<accession>A0A4P7IC53</accession>
<dbReference type="SUPFAM" id="SSF56801">
    <property type="entry name" value="Acetyl-CoA synthetase-like"/>
    <property type="match status" value="1"/>
</dbReference>
<evidence type="ECO:0000313" key="2">
    <source>
        <dbReference type="EMBL" id="QBX54150.1"/>
    </source>
</evidence>
<evidence type="ECO:0000259" key="1">
    <source>
        <dbReference type="Pfam" id="PF00501"/>
    </source>
</evidence>
<keyword evidence="3" id="KW-1185">Reference proteome</keyword>
<gene>
    <name evidence="2" type="ORF">EXE58_00785</name>
</gene>
<dbReference type="GO" id="GO:0050218">
    <property type="term" value="F:propionate-CoA ligase activity"/>
    <property type="evidence" value="ECO:0007669"/>
    <property type="project" value="TreeGrafter"/>
</dbReference>
<protein>
    <recommendedName>
        <fullName evidence="1">AMP-dependent synthetase/ligase domain-containing protein</fullName>
    </recommendedName>
</protein>